<dbReference type="InterPro" id="IPR019587">
    <property type="entry name" value="Polyketide_cyclase/dehydratase"/>
</dbReference>
<comment type="caution">
    <text evidence="1">The sequence shown here is derived from an EMBL/GenBank/DDBJ whole genome shotgun (WGS) entry which is preliminary data.</text>
</comment>
<keyword evidence="2" id="KW-1185">Reference proteome</keyword>
<dbReference type="Gene3D" id="3.30.530.20">
    <property type="match status" value="1"/>
</dbReference>
<reference evidence="2" key="1">
    <citation type="journal article" date="2014" name="Genome Announc.">
        <title>Genome Sequence of Arthrobacter siccitolerans 4J27, a Xeroprotectant-Producing Desiccation-Tolerant Microorganism.</title>
        <authorList>
            <person name="Manzanera M."/>
            <person name="Santa-Cruz-Calvo L."/>
            <person name="Vilchez J.I."/>
            <person name="Garcia-Fontana C."/>
            <person name="Silva-Castro G.A."/>
            <person name="Calvo C."/>
            <person name="Gonzalez-Lopez J."/>
        </authorList>
    </citation>
    <scope>NUCLEOTIDE SEQUENCE [LARGE SCALE GENOMIC DNA]</scope>
    <source>
        <strain evidence="2">4J27</strain>
    </source>
</reference>
<dbReference type="OrthoDB" id="5951835at2"/>
<accession>A0A024H5M3</accession>
<gene>
    <name evidence="1" type="ORF">ARTSIC4J27_3187</name>
</gene>
<dbReference type="AlphaFoldDB" id="A0A024H5M3"/>
<proteinExistence type="predicted"/>
<protein>
    <submittedName>
        <fullName evidence="1">Polyketide cyclase / dehydrase and lipid transport family protein</fullName>
    </submittedName>
</protein>
<evidence type="ECO:0000313" key="2">
    <source>
        <dbReference type="Proteomes" id="UP000035722"/>
    </source>
</evidence>
<dbReference type="InterPro" id="IPR023393">
    <property type="entry name" value="START-like_dom_sf"/>
</dbReference>
<dbReference type="SUPFAM" id="SSF55961">
    <property type="entry name" value="Bet v1-like"/>
    <property type="match status" value="1"/>
</dbReference>
<sequence>MPVIEESVYIDRPPEEVFAFLTRTENIPVWDSSVTQAEQVGDGPVGPGTRSKGTSKILGRQFDWVTENVHFDPPRLSVIRSVEGKFGFTISNMLEPEASGTRLTYRVEVDTGMGGFFGKLADPLVQKTHTRTVRANLETLADLLAEHPAGI</sequence>
<organism evidence="1 2">
    <name type="scientific">Pseudarthrobacter siccitolerans</name>
    <dbReference type="NCBI Taxonomy" id="861266"/>
    <lineage>
        <taxon>Bacteria</taxon>
        <taxon>Bacillati</taxon>
        <taxon>Actinomycetota</taxon>
        <taxon>Actinomycetes</taxon>
        <taxon>Micrococcales</taxon>
        <taxon>Micrococcaceae</taxon>
        <taxon>Pseudarthrobacter</taxon>
    </lineage>
</organism>
<dbReference type="RefSeq" id="WP_050056079.1">
    <property type="nucleotide sequence ID" value="NZ_CAQI01000048.1"/>
</dbReference>
<dbReference type="STRING" id="861266.ARTSIC4J27_3187"/>
<dbReference type="Proteomes" id="UP000035722">
    <property type="component" value="Unassembled WGS sequence"/>
</dbReference>
<dbReference type="EMBL" id="CAQI01000048">
    <property type="protein sequence ID" value="CCQ47207.1"/>
    <property type="molecule type" value="Genomic_DNA"/>
</dbReference>
<name>A0A024H5M3_9MICC</name>
<evidence type="ECO:0000313" key="1">
    <source>
        <dbReference type="EMBL" id="CCQ47207.1"/>
    </source>
</evidence>
<dbReference type="Pfam" id="PF10604">
    <property type="entry name" value="Polyketide_cyc2"/>
    <property type="match status" value="1"/>
</dbReference>